<feature type="signal peptide" evidence="1">
    <location>
        <begin position="1"/>
        <end position="19"/>
    </location>
</feature>
<accession>A0A8H3TMD0</accession>
<proteinExistence type="predicted"/>
<feature type="chain" id="PRO_5034686185" description="SMP-30/Gluconolactonase/LRE-like region domain-containing protein" evidence="1">
    <location>
        <begin position="20"/>
        <end position="408"/>
    </location>
</feature>
<feature type="domain" description="SMP-30/Gluconolactonase/LRE-like region" evidence="2">
    <location>
        <begin position="211"/>
        <end position="389"/>
    </location>
</feature>
<dbReference type="Pfam" id="PF08450">
    <property type="entry name" value="SGL"/>
    <property type="match status" value="1"/>
</dbReference>
<name>A0A8H3TMD0_9TREE</name>
<dbReference type="InterPro" id="IPR011042">
    <property type="entry name" value="6-blade_b-propeller_TolB-like"/>
</dbReference>
<protein>
    <recommendedName>
        <fullName evidence="2">SMP-30/Gluconolactonase/LRE-like region domain-containing protein</fullName>
    </recommendedName>
</protein>
<gene>
    <name evidence="3" type="ORF">NliqN6_0109</name>
</gene>
<dbReference type="AlphaFoldDB" id="A0A8H3TMD0"/>
<evidence type="ECO:0000256" key="1">
    <source>
        <dbReference type="SAM" id="SignalP"/>
    </source>
</evidence>
<evidence type="ECO:0000313" key="4">
    <source>
        <dbReference type="Proteomes" id="UP000620104"/>
    </source>
</evidence>
<keyword evidence="4" id="KW-1185">Reference proteome</keyword>
<dbReference type="EMBL" id="BLZA01000002">
    <property type="protein sequence ID" value="GHJ83707.1"/>
    <property type="molecule type" value="Genomic_DNA"/>
</dbReference>
<evidence type="ECO:0000313" key="3">
    <source>
        <dbReference type="EMBL" id="GHJ83707.1"/>
    </source>
</evidence>
<evidence type="ECO:0000259" key="2">
    <source>
        <dbReference type="Pfam" id="PF08450"/>
    </source>
</evidence>
<dbReference type="PANTHER" id="PTHR47064">
    <property type="entry name" value="PUTATIVE (AFU_ORTHOLOGUE AFUA_1G08990)-RELATED"/>
    <property type="match status" value="1"/>
</dbReference>
<keyword evidence="1" id="KW-0732">Signal</keyword>
<comment type="caution">
    <text evidence="3">The sequence shown here is derived from an EMBL/GenBank/DDBJ whole genome shotgun (WGS) entry which is preliminary data.</text>
</comment>
<dbReference type="InterPro" id="IPR013658">
    <property type="entry name" value="SGL"/>
</dbReference>
<dbReference type="InterPro" id="IPR052988">
    <property type="entry name" value="Oryzine_lactonohydrolase"/>
</dbReference>
<sequence length="408" mass="44003">MKVTSFSLVLAVLPYVVAAQDGSQIYEFPLKATNVLPSIPPPSVFNYSSTFLPPDVSLTAAKSTPFHVYHPDFHKIIGPNPRLTLVWSNPEYAAAHEAPVYHQPSNALFFAANAGAPLGRSGLNQSNVVWRLDIGEAAAFTGNATLNDEGDWVGGNVTLQEVPNEGNVLENVNGGANYRGQLVFMTEGRGDDLPSSITVTNPESPYNSTVILNNFFGRQFNSLNDVAIHRPTGEIFFTDVTYGFTQDFRPSPGLPNQIYRFNESSGLVSLVADGFSMPNGICFSPDDQTAYVADTGLVMKDRDPTRPATIYAFDVAPDGTFGNRRTFAFVNSVVPDGIHTDSEGNLYAGVGDGVAVYNPRGTLLGKIFTGPPGSANFIWGGDGRLFVLSETKLYLAEIAANGDDVWRN</sequence>
<dbReference type="PANTHER" id="PTHR47064:SF2">
    <property type="entry name" value="SMP-30_GLUCONOLACTONASE_LRE-LIKE REGION DOMAIN-CONTAINING PROTEIN-RELATED"/>
    <property type="match status" value="1"/>
</dbReference>
<dbReference type="Gene3D" id="2.120.10.30">
    <property type="entry name" value="TolB, C-terminal domain"/>
    <property type="match status" value="1"/>
</dbReference>
<dbReference type="OrthoDB" id="423498at2759"/>
<dbReference type="SUPFAM" id="SSF63829">
    <property type="entry name" value="Calcium-dependent phosphotriesterase"/>
    <property type="match status" value="1"/>
</dbReference>
<organism evidence="3 4">
    <name type="scientific">Naganishia liquefaciens</name>
    <dbReference type="NCBI Taxonomy" id="104408"/>
    <lineage>
        <taxon>Eukaryota</taxon>
        <taxon>Fungi</taxon>
        <taxon>Dikarya</taxon>
        <taxon>Basidiomycota</taxon>
        <taxon>Agaricomycotina</taxon>
        <taxon>Tremellomycetes</taxon>
        <taxon>Filobasidiales</taxon>
        <taxon>Filobasidiaceae</taxon>
        <taxon>Naganishia</taxon>
    </lineage>
</organism>
<reference evidence="3" key="1">
    <citation type="submission" date="2020-07" db="EMBL/GenBank/DDBJ databases">
        <title>Draft Genome Sequence of a Deep-Sea Yeast, Naganishia (Cryptococcus) liquefaciens strain N6.</title>
        <authorList>
            <person name="Han Y.W."/>
            <person name="Kajitani R."/>
            <person name="Morimoto H."/>
            <person name="Parhat M."/>
            <person name="Tsubouchi H."/>
            <person name="Bakenova O."/>
            <person name="Ogata M."/>
            <person name="Argunhan B."/>
            <person name="Aoki R."/>
            <person name="Kajiwara S."/>
            <person name="Itoh T."/>
            <person name="Iwasaki H."/>
        </authorList>
    </citation>
    <scope>NUCLEOTIDE SEQUENCE</scope>
    <source>
        <strain evidence="3">N6</strain>
    </source>
</reference>
<dbReference type="Proteomes" id="UP000620104">
    <property type="component" value="Unassembled WGS sequence"/>
</dbReference>